<dbReference type="InterPro" id="IPR036388">
    <property type="entry name" value="WH-like_DNA-bd_sf"/>
</dbReference>
<dbReference type="PANTHER" id="PTHR30537">
    <property type="entry name" value="HTH-TYPE TRANSCRIPTIONAL REGULATOR"/>
    <property type="match status" value="1"/>
</dbReference>
<dbReference type="OrthoDB" id="570111at2"/>
<dbReference type="InterPro" id="IPR036390">
    <property type="entry name" value="WH_DNA-bd_sf"/>
</dbReference>
<keyword evidence="7" id="KW-1185">Reference proteome</keyword>
<dbReference type="Pfam" id="PF00126">
    <property type="entry name" value="HTH_1"/>
    <property type="match status" value="1"/>
</dbReference>
<dbReference type="RefSeq" id="WP_072789813.1">
    <property type="nucleotide sequence ID" value="NZ_FRCX01000018.1"/>
</dbReference>
<dbReference type="InterPro" id="IPR000847">
    <property type="entry name" value="LysR_HTH_N"/>
</dbReference>
<sequence length="306" mass="33966">MHNLDWEDLRCFVAMTRAGSVSAAARALDVNHSTVLRRLDSLERALGTRLFERFQSGYVMTAAGETLQARLAGVDEQIAAAHSAVGGHDQELSGEIRITTTDTLARSMLMPALARFQQLHPGVRLQLVMNNAFLNLNRREADVALRPSNTPPDTLVGRKLGKLSSAIYASRSYLKASVKRGIATDDWAAHEWIGLDDTLAHLEQARWLAQTVPPERVRMRVDSLLAMADATREGLGMAPLLCHLADNDRRLQRITEPDPRFDTGLWLLTHRDLKDTARIKALTSFLYEELTSILAPTDQPVVVSAR</sequence>
<evidence type="ECO:0000313" key="7">
    <source>
        <dbReference type="Proteomes" id="UP000184339"/>
    </source>
</evidence>
<dbReference type="Gene3D" id="3.40.190.290">
    <property type="match status" value="1"/>
</dbReference>
<name>A0A1M7RBK5_9BURK</name>
<keyword evidence="3 6" id="KW-0238">DNA-binding</keyword>
<dbReference type="Gene3D" id="1.10.10.10">
    <property type="entry name" value="Winged helix-like DNA-binding domain superfamily/Winged helix DNA-binding domain"/>
    <property type="match status" value="1"/>
</dbReference>
<accession>A0A1M7RBK5</accession>
<comment type="similarity">
    <text evidence="1">Belongs to the LysR transcriptional regulatory family.</text>
</comment>
<evidence type="ECO:0000256" key="2">
    <source>
        <dbReference type="ARBA" id="ARBA00023015"/>
    </source>
</evidence>
<keyword evidence="4" id="KW-0804">Transcription</keyword>
<proteinExistence type="inferred from homology"/>
<evidence type="ECO:0000256" key="4">
    <source>
        <dbReference type="ARBA" id="ARBA00023163"/>
    </source>
</evidence>
<protein>
    <submittedName>
        <fullName evidence="6">DNA-binding transcriptional regulator, LysR family</fullName>
    </submittedName>
</protein>
<feature type="domain" description="HTH lysR-type" evidence="5">
    <location>
        <begin position="4"/>
        <end position="61"/>
    </location>
</feature>
<gene>
    <name evidence="6" type="ORF">SAMN05192549_11820</name>
</gene>
<dbReference type="SUPFAM" id="SSF46785">
    <property type="entry name" value="Winged helix' DNA-binding domain"/>
    <property type="match status" value="1"/>
</dbReference>
<evidence type="ECO:0000256" key="3">
    <source>
        <dbReference type="ARBA" id="ARBA00023125"/>
    </source>
</evidence>
<organism evidence="6 7">
    <name type="scientific">Duganella sacchari</name>
    <dbReference type="NCBI Taxonomy" id="551987"/>
    <lineage>
        <taxon>Bacteria</taxon>
        <taxon>Pseudomonadati</taxon>
        <taxon>Pseudomonadota</taxon>
        <taxon>Betaproteobacteria</taxon>
        <taxon>Burkholderiales</taxon>
        <taxon>Oxalobacteraceae</taxon>
        <taxon>Telluria group</taxon>
        <taxon>Duganella</taxon>
    </lineage>
</organism>
<dbReference type="GO" id="GO:0043565">
    <property type="term" value="F:sequence-specific DNA binding"/>
    <property type="evidence" value="ECO:0007669"/>
    <property type="project" value="TreeGrafter"/>
</dbReference>
<evidence type="ECO:0000256" key="1">
    <source>
        <dbReference type="ARBA" id="ARBA00009437"/>
    </source>
</evidence>
<dbReference type="STRING" id="551987.SAMN05192549_11820"/>
<dbReference type="GO" id="GO:0003700">
    <property type="term" value="F:DNA-binding transcription factor activity"/>
    <property type="evidence" value="ECO:0007669"/>
    <property type="project" value="InterPro"/>
</dbReference>
<dbReference type="GO" id="GO:0006351">
    <property type="term" value="P:DNA-templated transcription"/>
    <property type="evidence" value="ECO:0007669"/>
    <property type="project" value="TreeGrafter"/>
</dbReference>
<dbReference type="EMBL" id="FRCX01000018">
    <property type="protein sequence ID" value="SHN43667.1"/>
    <property type="molecule type" value="Genomic_DNA"/>
</dbReference>
<dbReference type="InterPro" id="IPR058163">
    <property type="entry name" value="LysR-type_TF_proteobact-type"/>
</dbReference>
<evidence type="ECO:0000259" key="5">
    <source>
        <dbReference type="PROSITE" id="PS50931"/>
    </source>
</evidence>
<dbReference type="InterPro" id="IPR005119">
    <property type="entry name" value="LysR_subst-bd"/>
</dbReference>
<dbReference type="Proteomes" id="UP000184339">
    <property type="component" value="Unassembled WGS sequence"/>
</dbReference>
<dbReference type="AlphaFoldDB" id="A0A1M7RBK5"/>
<dbReference type="SUPFAM" id="SSF53850">
    <property type="entry name" value="Periplasmic binding protein-like II"/>
    <property type="match status" value="1"/>
</dbReference>
<keyword evidence="2" id="KW-0805">Transcription regulation</keyword>
<dbReference type="PROSITE" id="PS50931">
    <property type="entry name" value="HTH_LYSR"/>
    <property type="match status" value="1"/>
</dbReference>
<evidence type="ECO:0000313" key="6">
    <source>
        <dbReference type="EMBL" id="SHN43667.1"/>
    </source>
</evidence>
<dbReference type="PANTHER" id="PTHR30537:SF3">
    <property type="entry name" value="TRANSCRIPTIONAL REGULATORY PROTEIN"/>
    <property type="match status" value="1"/>
</dbReference>
<dbReference type="Pfam" id="PF03466">
    <property type="entry name" value="LysR_substrate"/>
    <property type="match status" value="1"/>
</dbReference>
<reference evidence="7" key="1">
    <citation type="submission" date="2016-11" db="EMBL/GenBank/DDBJ databases">
        <authorList>
            <person name="Varghese N."/>
            <person name="Submissions S."/>
        </authorList>
    </citation>
    <scope>NUCLEOTIDE SEQUENCE [LARGE SCALE GENOMIC DNA]</scope>
    <source>
        <strain evidence="7">Sac-22</strain>
    </source>
</reference>